<evidence type="ECO:0000313" key="4">
    <source>
        <dbReference type="Proteomes" id="UP001596422"/>
    </source>
</evidence>
<protein>
    <submittedName>
        <fullName evidence="3">Uncharacterized protein</fullName>
    </submittedName>
</protein>
<dbReference type="EMBL" id="JBHSWE010000002">
    <property type="protein sequence ID" value="MFC6674013.1"/>
    <property type="molecule type" value="Genomic_DNA"/>
</dbReference>
<evidence type="ECO:0000313" key="3">
    <source>
        <dbReference type="EMBL" id="MFC6674346.1"/>
    </source>
</evidence>
<reference evidence="3" key="1">
    <citation type="journal article" date="2014" name="Int. J. Syst. Evol. Microbiol.">
        <title>Complete genome of a new Firmicutes species belonging to the dominant human colonic microbiota ('Ruminococcus bicirculans') reveals two chromosomes and a selective capacity to utilize plant glucans.</title>
        <authorList>
            <consortium name="NISC Comparative Sequencing Program"/>
            <person name="Wegmann U."/>
            <person name="Louis P."/>
            <person name="Goesmann A."/>
            <person name="Henrissat B."/>
            <person name="Duncan S.H."/>
            <person name="Flint H.J."/>
        </authorList>
    </citation>
    <scope>NUCLEOTIDE SEQUENCE</scope>
    <source>
        <strain evidence="3">NBRC 111756</strain>
    </source>
</reference>
<keyword evidence="1" id="KW-0472">Membrane</keyword>
<dbReference type="EMBL" id="JBHSWE010000002">
    <property type="protein sequence ID" value="MFC6674346.1"/>
    <property type="molecule type" value="Genomic_DNA"/>
</dbReference>
<evidence type="ECO:0000313" key="2">
    <source>
        <dbReference type="EMBL" id="MFC6674013.1"/>
    </source>
</evidence>
<dbReference type="Proteomes" id="UP001596422">
    <property type="component" value="Unassembled WGS sequence"/>
</dbReference>
<reference evidence="4" key="2">
    <citation type="journal article" date="2019" name="Int. J. Syst. Evol. Microbiol.">
        <title>The Global Catalogue of Microorganisms (GCM) 10K type strain sequencing project: providing services to taxonomists for standard genome sequencing and annotation.</title>
        <authorList>
            <consortium name="The Broad Institute Genomics Platform"/>
            <consortium name="The Broad Institute Genome Sequencing Center for Infectious Disease"/>
            <person name="Wu L."/>
            <person name="Ma J."/>
        </authorList>
    </citation>
    <scope>NUCLEOTIDE SEQUENCE [LARGE SCALE GENOMIC DNA]</scope>
    <source>
        <strain evidence="4">NBRC 111756</strain>
    </source>
</reference>
<accession>A0ABW2AA61</accession>
<reference evidence="3" key="3">
    <citation type="submission" date="2024-09" db="EMBL/GenBank/DDBJ databases">
        <authorList>
            <person name="Sun Q."/>
            <person name="Mori K."/>
        </authorList>
    </citation>
    <scope>NUCLEOTIDE SEQUENCE</scope>
    <source>
        <strain evidence="3">NBRC 111756</strain>
    </source>
</reference>
<feature type="transmembrane region" description="Helical" evidence="1">
    <location>
        <begin position="36"/>
        <end position="56"/>
    </location>
</feature>
<keyword evidence="1" id="KW-1133">Transmembrane helix</keyword>
<sequence>MIRVIFTVAALLLFVAPAQMLFTGQLGGELFMIEAAFPLRLVAAVSLLASAVIALYGRYWTSEDGGLTGVWIYAGSDY</sequence>
<organism evidence="3 4">
    <name type="scientific">Marinobacterium aestuariivivens</name>
    <dbReference type="NCBI Taxonomy" id="1698799"/>
    <lineage>
        <taxon>Bacteria</taxon>
        <taxon>Pseudomonadati</taxon>
        <taxon>Pseudomonadota</taxon>
        <taxon>Gammaproteobacteria</taxon>
        <taxon>Oceanospirillales</taxon>
        <taxon>Oceanospirillaceae</taxon>
        <taxon>Marinobacterium</taxon>
    </lineage>
</organism>
<evidence type="ECO:0000256" key="1">
    <source>
        <dbReference type="SAM" id="Phobius"/>
    </source>
</evidence>
<keyword evidence="4" id="KW-1185">Reference proteome</keyword>
<proteinExistence type="predicted"/>
<comment type="caution">
    <text evidence="3">The sequence shown here is derived from an EMBL/GenBank/DDBJ whole genome shotgun (WGS) entry which is preliminary data.</text>
</comment>
<gene>
    <name evidence="2" type="ORF">ACFQDL_30920</name>
    <name evidence="3" type="ORF">ACFQDL_32665</name>
</gene>
<keyword evidence="1" id="KW-0812">Transmembrane</keyword>
<dbReference type="RefSeq" id="WP_379913590.1">
    <property type="nucleotide sequence ID" value="NZ_JBHSWE010000002.1"/>
</dbReference>
<name>A0ABW2AA61_9GAMM</name>